<accession>A0A2T0ZVS8</accession>
<sequence length="198" mass="22024">MRRIRKQSGGLFSRQTRKHDGPKRRVWRKIHLGIDEQTLEVRAVEITGSHIGDAPVLPDLLNQIPTNETISSVTADGAYDTRKCHDAIADHGAHAVRQGKGPPDPFRAFLTPAPQKRQAVEDRHCGCGGQKRGPESFEIPRPRHLAKLEWLPPPEPRRDMRRIVFPTTGCIALNCWGSASWHGALTGRSRKSKSASPS</sequence>
<feature type="compositionally biased region" description="Basic residues" evidence="1">
    <location>
        <begin position="15"/>
        <end position="24"/>
    </location>
</feature>
<dbReference type="EMBL" id="PVUF01000068">
    <property type="protein sequence ID" value="PRZ40466.1"/>
    <property type="molecule type" value="Genomic_DNA"/>
</dbReference>
<dbReference type="GO" id="GO:0006313">
    <property type="term" value="P:DNA transposition"/>
    <property type="evidence" value="ECO:0007669"/>
    <property type="project" value="InterPro"/>
</dbReference>
<dbReference type="Proteomes" id="UP000237718">
    <property type="component" value="Unassembled WGS sequence"/>
</dbReference>
<evidence type="ECO:0000259" key="2">
    <source>
        <dbReference type="Pfam" id="PF01609"/>
    </source>
</evidence>
<feature type="domain" description="Transposase IS4-like" evidence="2">
    <location>
        <begin position="15"/>
        <end position="96"/>
    </location>
</feature>
<gene>
    <name evidence="3" type="ORF">CLV89_1681</name>
</gene>
<dbReference type="AlphaFoldDB" id="A0A2T0ZVS8"/>
<protein>
    <submittedName>
        <fullName evidence="3">DDE family transposase</fullName>
    </submittedName>
</protein>
<name>A0A2T0ZVS8_TRISK</name>
<dbReference type="GO" id="GO:0004803">
    <property type="term" value="F:transposase activity"/>
    <property type="evidence" value="ECO:0007669"/>
    <property type="project" value="InterPro"/>
</dbReference>
<evidence type="ECO:0000313" key="4">
    <source>
        <dbReference type="Proteomes" id="UP000237718"/>
    </source>
</evidence>
<evidence type="ECO:0000313" key="3">
    <source>
        <dbReference type="EMBL" id="PRZ40466.1"/>
    </source>
</evidence>
<evidence type="ECO:0000256" key="1">
    <source>
        <dbReference type="SAM" id="MobiDB-lite"/>
    </source>
</evidence>
<comment type="caution">
    <text evidence="3">The sequence shown here is derived from an EMBL/GenBank/DDBJ whole genome shotgun (WGS) entry which is preliminary data.</text>
</comment>
<reference evidence="3 4" key="1">
    <citation type="submission" date="2018-03" db="EMBL/GenBank/DDBJ databases">
        <title>Genomic Encyclopedia of Archaeal and Bacterial Type Strains, Phase II (KMG-II): from individual species to whole genera.</title>
        <authorList>
            <person name="Goeker M."/>
        </authorList>
    </citation>
    <scope>NUCLEOTIDE SEQUENCE [LARGE SCALE GENOMIC DNA]</scope>
    <source>
        <strain evidence="3 4">DSM 25328</strain>
    </source>
</reference>
<dbReference type="InterPro" id="IPR002559">
    <property type="entry name" value="Transposase_11"/>
</dbReference>
<proteinExistence type="predicted"/>
<organism evidence="3 4">
    <name type="scientific">Tritonibacter scottomollicae</name>
    <name type="common">Epibacterium scottomollicae</name>
    <dbReference type="NCBI Taxonomy" id="483013"/>
    <lineage>
        <taxon>Bacteria</taxon>
        <taxon>Pseudomonadati</taxon>
        <taxon>Pseudomonadota</taxon>
        <taxon>Alphaproteobacteria</taxon>
        <taxon>Rhodobacterales</taxon>
        <taxon>Paracoccaceae</taxon>
        <taxon>Tritonibacter</taxon>
    </lineage>
</organism>
<dbReference type="Pfam" id="PF01609">
    <property type="entry name" value="DDE_Tnp_1"/>
    <property type="match status" value="1"/>
</dbReference>
<dbReference type="GO" id="GO:0003677">
    <property type="term" value="F:DNA binding"/>
    <property type="evidence" value="ECO:0007669"/>
    <property type="project" value="InterPro"/>
</dbReference>
<feature type="region of interest" description="Disordered" evidence="1">
    <location>
        <begin position="1"/>
        <end position="24"/>
    </location>
</feature>